<protein>
    <submittedName>
        <fullName evidence="6">LysR family transcriptional regulator</fullName>
    </submittedName>
</protein>
<keyword evidence="2" id="KW-0805">Transcription regulation</keyword>
<evidence type="ECO:0000256" key="3">
    <source>
        <dbReference type="ARBA" id="ARBA00023125"/>
    </source>
</evidence>
<dbReference type="CDD" id="cd08420">
    <property type="entry name" value="PBP2_CysL_like"/>
    <property type="match status" value="1"/>
</dbReference>
<keyword evidence="7" id="KW-1185">Reference proteome</keyword>
<feature type="domain" description="HTH lysR-type" evidence="5">
    <location>
        <begin position="5"/>
        <end position="62"/>
    </location>
</feature>
<dbReference type="Pfam" id="PF03466">
    <property type="entry name" value="LysR_substrate"/>
    <property type="match status" value="1"/>
</dbReference>
<dbReference type="SUPFAM" id="SSF46785">
    <property type="entry name" value="Winged helix' DNA-binding domain"/>
    <property type="match status" value="1"/>
</dbReference>
<dbReference type="AlphaFoldDB" id="A0A844GCD2"/>
<dbReference type="PANTHER" id="PTHR30126">
    <property type="entry name" value="HTH-TYPE TRANSCRIPTIONAL REGULATOR"/>
    <property type="match status" value="1"/>
</dbReference>
<dbReference type="InterPro" id="IPR005119">
    <property type="entry name" value="LysR_subst-bd"/>
</dbReference>
<proteinExistence type="inferred from homology"/>
<sequence>MTFKLSLRELEVFVAVADHGTVTEAASKVALTQSAASQALQMLQQGLGVTLFDRVGRRLQLNEHGRLLLPRARAMLASAQEMQNLVNDEAIHLRLGASTTIANYLLPARLAAFRQRYRQSRVQLQVGNTQAIVDAVATFQVDMGLIEGSCHHAEIVVTPWQEDELVVVVAGQWAAAQGDGPLGLASLVGMPWIVRETGSGTREVVEQQLFPVLGSVDVAMELGDLEAIKHTVAAGLGVSCLSRHVVADLLANGKLAEVRQDASQLRRPLFCIRHRDKAVTRGMDVMTAI</sequence>
<comment type="similarity">
    <text evidence="1">Belongs to the LysR transcriptional regulatory family.</text>
</comment>
<dbReference type="InterPro" id="IPR000847">
    <property type="entry name" value="LysR_HTH_N"/>
</dbReference>
<reference evidence="6 7" key="1">
    <citation type="submission" date="2019-11" db="EMBL/GenBank/DDBJ databases">
        <title>Draft genome sequence of Paludibacterium sp. dN18-1.</title>
        <authorList>
            <person name="Im W.-T."/>
        </authorList>
    </citation>
    <scope>NUCLEOTIDE SEQUENCE [LARGE SCALE GENOMIC DNA]</scope>
    <source>
        <strain evidence="7">dN 18-1</strain>
    </source>
</reference>
<dbReference type="FunFam" id="1.10.10.10:FF:000001">
    <property type="entry name" value="LysR family transcriptional regulator"/>
    <property type="match status" value="1"/>
</dbReference>
<dbReference type="Pfam" id="PF00126">
    <property type="entry name" value="HTH_1"/>
    <property type="match status" value="1"/>
</dbReference>
<gene>
    <name evidence="6" type="ORF">GKE73_17200</name>
</gene>
<name>A0A844GCD2_9NEIS</name>
<evidence type="ECO:0000256" key="2">
    <source>
        <dbReference type="ARBA" id="ARBA00023015"/>
    </source>
</evidence>
<keyword evidence="3" id="KW-0238">DNA-binding</keyword>
<dbReference type="PROSITE" id="PS50931">
    <property type="entry name" value="HTH_LYSR"/>
    <property type="match status" value="1"/>
</dbReference>
<dbReference type="InterPro" id="IPR036390">
    <property type="entry name" value="WH_DNA-bd_sf"/>
</dbReference>
<dbReference type="GO" id="GO:0000976">
    <property type="term" value="F:transcription cis-regulatory region binding"/>
    <property type="evidence" value="ECO:0007669"/>
    <property type="project" value="TreeGrafter"/>
</dbReference>
<evidence type="ECO:0000313" key="7">
    <source>
        <dbReference type="Proteomes" id="UP000446658"/>
    </source>
</evidence>
<comment type="caution">
    <text evidence="6">The sequence shown here is derived from an EMBL/GenBank/DDBJ whole genome shotgun (WGS) entry which is preliminary data.</text>
</comment>
<dbReference type="NCBIfam" id="NF008095">
    <property type="entry name" value="PRK10837.1"/>
    <property type="match status" value="1"/>
</dbReference>
<organism evidence="6 7">
    <name type="scientific">Paludibacterium denitrificans</name>
    <dbReference type="NCBI Taxonomy" id="2675226"/>
    <lineage>
        <taxon>Bacteria</taxon>
        <taxon>Pseudomonadati</taxon>
        <taxon>Pseudomonadota</taxon>
        <taxon>Betaproteobacteria</taxon>
        <taxon>Neisseriales</taxon>
        <taxon>Chromobacteriaceae</taxon>
        <taxon>Paludibacterium</taxon>
    </lineage>
</organism>
<dbReference type="InterPro" id="IPR036388">
    <property type="entry name" value="WH-like_DNA-bd_sf"/>
</dbReference>
<evidence type="ECO:0000259" key="5">
    <source>
        <dbReference type="PROSITE" id="PS50931"/>
    </source>
</evidence>
<dbReference type="PANTHER" id="PTHR30126:SF94">
    <property type="entry name" value="LYSR FAMILY TRANSCRIPTIONAL REGULATOR"/>
    <property type="match status" value="1"/>
</dbReference>
<evidence type="ECO:0000256" key="4">
    <source>
        <dbReference type="ARBA" id="ARBA00023163"/>
    </source>
</evidence>
<dbReference type="PRINTS" id="PR00039">
    <property type="entry name" value="HTHLYSR"/>
</dbReference>
<dbReference type="SUPFAM" id="SSF53850">
    <property type="entry name" value="Periplasmic binding protein-like II"/>
    <property type="match status" value="1"/>
</dbReference>
<dbReference type="Gene3D" id="3.40.190.10">
    <property type="entry name" value="Periplasmic binding protein-like II"/>
    <property type="match status" value="2"/>
</dbReference>
<dbReference type="EMBL" id="WLYX01000001">
    <property type="protein sequence ID" value="MTD34143.1"/>
    <property type="molecule type" value="Genomic_DNA"/>
</dbReference>
<keyword evidence="4" id="KW-0804">Transcription</keyword>
<accession>A0A844GCD2</accession>
<dbReference type="Proteomes" id="UP000446658">
    <property type="component" value="Unassembled WGS sequence"/>
</dbReference>
<evidence type="ECO:0000256" key="1">
    <source>
        <dbReference type="ARBA" id="ARBA00009437"/>
    </source>
</evidence>
<dbReference type="GO" id="GO:0003700">
    <property type="term" value="F:DNA-binding transcription factor activity"/>
    <property type="evidence" value="ECO:0007669"/>
    <property type="project" value="InterPro"/>
</dbReference>
<dbReference type="RefSeq" id="WP_230371328.1">
    <property type="nucleotide sequence ID" value="NZ_WLYX01000001.1"/>
</dbReference>
<dbReference type="Gene3D" id="1.10.10.10">
    <property type="entry name" value="Winged helix-like DNA-binding domain superfamily/Winged helix DNA-binding domain"/>
    <property type="match status" value="1"/>
</dbReference>
<evidence type="ECO:0000313" key="6">
    <source>
        <dbReference type="EMBL" id="MTD34143.1"/>
    </source>
</evidence>